<dbReference type="PANTHER" id="PTHR12496">
    <property type="entry name" value="CGI-41 METHYLTRANSFERASE"/>
    <property type="match status" value="1"/>
</dbReference>
<dbReference type="EMBL" id="JAVRJZ010000015">
    <property type="protein sequence ID" value="KAK2712855.1"/>
    <property type="molecule type" value="Genomic_DNA"/>
</dbReference>
<sequence>MSVNEVRAALENVADFLENYSVLANCHMVHYFSHEYHKTVLTDEMKLSLDCIHKPGDIPLFLMKQASFKSDFQFSNVKTLTKNYLENFLSGIRNNSFLSLSKIFQVESLERAFEFNPVGDKKSYEIQHVCNILLSKWKREDLDSVLDIGSGKGLLGQTLSAISGWRVVGLDVMNLNETENTTREKYVKRVIPKNIDVPQKAGSFRHQSCYITEDMDLQEILKSKNPRNESKTGVTGLHTCGNLASTSLKLFSSNPFLTHVCSVACCYHLLEEKFASNPFASGPIVPQDRNRKILTSSFGFPLSQFLENKKFSVGRNARMMASQSVHRLTKEECSDTIFYRAILEVMLCEKAGWLKEEDPHSHFKVGRVKKVSNFFDYARRASSRIPDVKVTEEDCELYMKRFSNDKTNFFKFYYLRNCLAPVVETVILLDRLLFLLEQDITASIVQVFDPAMSPRCFAILGKK</sequence>
<evidence type="ECO:0000313" key="3">
    <source>
        <dbReference type="Proteomes" id="UP001187531"/>
    </source>
</evidence>
<dbReference type="InterPro" id="IPR025714">
    <property type="entry name" value="Methyltranfer_dom"/>
</dbReference>
<dbReference type="InterPro" id="IPR052220">
    <property type="entry name" value="METTL25"/>
</dbReference>
<protein>
    <recommendedName>
        <fullName evidence="1">Methyltransferase domain-containing protein</fullName>
    </recommendedName>
</protein>
<comment type="caution">
    <text evidence="2">The sequence shown here is derived from an EMBL/GenBank/DDBJ whole genome shotgun (WGS) entry which is preliminary data.</text>
</comment>
<dbReference type="InterPro" id="IPR029063">
    <property type="entry name" value="SAM-dependent_MTases_sf"/>
</dbReference>
<organism evidence="2 3">
    <name type="scientific">Artemia franciscana</name>
    <name type="common">Brine shrimp</name>
    <name type="synonym">Artemia sanfranciscana</name>
    <dbReference type="NCBI Taxonomy" id="6661"/>
    <lineage>
        <taxon>Eukaryota</taxon>
        <taxon>Metazoa</taxon>
        <taxon>Ecdysozoa</taxon>
        <taxon>Arthropoda</taxon>
        <taxon>Crustacea</taxon>
        <taxon>Branchiopoda</taxon>
        <taxon>Anostraca</taxon>
        <taxon>Artemiidae</taxon>
        <taxon>Artemia</taxon>
    </lineage>
</organism>
<feature type="domain" description="Methyltransferase" evidence="1">
    <location>
        <begin position="121"/>
        <end position="272"/>
    </location>
</feature>
<dbReference type="CDD" id="cd02440">
    <property type="entry name" value="AdoMet_MTases"/>
    <property type="match status" value="1"/>
</dbReference>
<dbReference type="PANTHER" id="PTHR12496:SF9">
    <property type="entry name" value="METHYLTRANSFERASE-LIKE PROTEIN 25-RELATED"/>
    <property type="match status" value="1"/>
</dbReference>
<dbReference type="SUPFAM" id="SSF53335">
    <property type="entry name" value="S-adenosyl-L-methionine-dependent methyltransferases"/>
    <property type="match status" value="1"/>
</dbReference>
<proteinExistence type="predicted"/>
<reference evidence="2" key="1">
    <citation type="submission" date="2023-07" db="EMBL/GenBank/DDBJ databases">
        <title>Chromosome-level genome assembly of Artemia franciscana.</title>
        <authorList>
            <person name="Jo E."/>
        </authorList>
    </citation>
    <scope>NUCLEOTIDE SEQUENCE</scope>
    <source>
        <tissue evidence="2">Whole body</tissue>
    </source>
</reference>
<keyword evidence="3" id="KW-1185">Reference proteome</keyword>
<dbReference type="Pfam" id="PF13679">
    <property type="entry name" value="Methyltransf_32"/>
    <property type="match status" value="1"/>
</dbReference>
<dbReference type="AlphaFoldDB" id="A0AA88HIW0"/>
<evidence type="ECO:0000313" key="2">
    <source>
        <dbReference type="EMBL" id="KAK2712855.1"/>
    </source>
</evidence>
<gene>
    <name evidence="2" type="ORF">QYM36_011525</name>
</gene>
<name>A0AA88HIW0_ARTSF</name>
<accession>A0AA88HIW0</accession>
<dbReference type="Proteomes" id="UP001187531">
    <property type="component" value="Unassembled WGS sequence"/>
</dbReference>
<evidence type="ECO:0000259" key="1">
    <source>
        <dbReference type="Pfam" id="PF13679"/>
    </source>
</evidence>